<dbReference type="Pfam" id="PF03544">
    <property type="entry name" value="TonB_C"/>
    <property type="match status" value="1"/>
</dbReference>
<dbReference type="EMBL" id="POSP01000003">
    <property type="protein sequence ID" value="PND38723.1"/>
    <property type="molecule type" value="Genomic_DNA"/>
</dbReference>
<gene>
    <name evidence="12" type="ORF">C1O66_15130</name>
</gene>
<sequence>MTSALLSPISLGASASAGQAGFVAGHKAAASAISPAAETLNENSRRAFAPGSGGLPVDPQAARRKRGFLLAVLGLHVLFGAGLMVRRTLPVQEKPAPIQVSLITPKHSAPTPLPTPPAPQLPKLAPMPAPVIPPLVTPPITAPAPMAAQVISSEPPAARAPAQAPAAAPNPAPAQAVVTPPAPPAVHQIPPNAVRYLAEPRLNMPLLSRRAGEQGIVHLRILVDAQGRLKEAAVKKSSGFERLDRAALEDIRSARFSPYLLQGQPVEWETTALLSYELER</sequence>
<evidence type="ECO:0000256" key="10">
    <source>
        <dbReference type="SAM" id="MobiDB-lite"/>
    </source>
</evidence>
<keyword evidence="9" id="KW-0472">Membrane</keyword>
<evidence type="ECO:0000313" key="13">
    <source>
        <dbReference type="Proteomes" id="UP000235916"/>
    </source>
</evidence>
<evidence type="ECO:0000313" key="12">
    <source>
        <dbReference type="EMBL" id="PND38723.1"/>
    </source>
</evidence>
<comment type="similarity">
    <text evidence="2">Belongs to the TonB family.</text>
</comment>
<evidence type="ECO:0000256" key="5">
    <source>
        <dbReference type="ARBA" id="ARBA00022519"/>
    </source>
</evidence>
<keyword evidence="13" id="KW-1185">Reference proteome</keyword>
<evidence type="ECO:0000256" key="6">
    <source>
        <dbReference type="ARBA" id="ARBA00022692"/>
    </source>
</evidence>
<proteinExistence type="inferred from homology"/>
<keyword evidence="8" id="KW-1133">Transmembrane helix</keyword>
<dbReference type="Gene3D" id="3.30.1150.10">
    <property type="match status" value="1"/>
</dbReference>
<dbReference type="SUPFAM" id="SSF74653">
    <property type="entry name" value="TolA/TonB C-terminal domain"/>
    <property type="match status" value="1"/>
</dbReference>
<dbReference type="InterPro" id="IPR037682">
    <property type="entry name" value="TonB_C"/>
</dbReference>
<dbReference type="InterPro" id="IPR051045">
    <property type="entry name" value="TonB-dependent_transducer"/>
</dbReference>
<evidence type="ECO:0000259" key="11">
    <source>
        <dbReference type="PROSITE" id="PS52015"/>
    </source>
</evidence>
<dbReference type="AlphaFoldDB" id="A0A2N8KZ32"/>
<dbReference type="PANTHER" id="PTHR33446:SF2">
    <property type="entry name" value="PROTEIN TONB"/>
    <property type="match status" value="1"/>
</dbReference>
<dbReference type="GO" id="GO:0015031">
    <property type="term" value="P:protein transport"/>
    <property type="evidence" value="ECO:0007669"/>
    <property type="project" value="UniProtKB-KW"/>
</dbReference>
<dbReference type="PROSITE" id="PS52015">
    <property type="entry name" value="TONB_CTD"/>
    <property type="match status" value="1"/>
</dbReference>
<evidence type="ECO:0000256" key="9">
    <source>
        <dbReference type="ARBA" id="ARBA00023136"/>
    </source>
</evidence>
<evidence type="ECO:0000256" key="3">
    <source>
        <dbReference type="ARBA" id="ARBA00022448"/>
    </source>
</evidence>
<comment type="subcellular location">
    <subcellularLocation>
        <location evidence="1">Cell inner membrane</location>
        <topology evidence="1">Single-pass membrane protein</topology>
        <orientation evidence="1">Periplasmic side</orientation>
    </subcellularLocation>
</comment>
<evidence type="ECO:0000256" key="2">
    <source>
        <dbReference type="ARBA" id="ARBA00006555"/>
    </source>
</evidence>
<keyword evidence="5" id="KW-0997">Cell inner membrane</keyword>
<reference evidence="12 13" key="1">
    <citation type="submission" date="2018-01" db="EMBL/GenBank/DDBJ databases">
        <title>Draft genome sequence of Paucibacter aquatile CR182 isolated from freshwater of the Nakdong River.</title>
        <authorList>
            <person name="Choi A."/>
            <person name="Chung E.J."/>
        </authorList>
    </citation>
    <scope>NUCLEOTIDE SEQUENCE [LARGE SCALE GENOMIC DNA]</scope>
    <source>
        <strain evidence="12 13">CR182</strain>
    </source>
</reference>
<keyword evidence="6" id="KW-0812">Transmembrane</keyword>
<accession>A0A2N8KZ32</accession>
<dbReference type="RefSeq" id="WP_102768641.1">
    <property type="nucleotide sequence ID" value="NZ_POSP01000003.1"/>
</dbReference>
<feature type="compositionally biased region" description="Low complexity" evidence="10">
    <location>
        <begin position="155"/>
        <end position="179"/>
    </location>
</feature>
<comment type="caution">
    <text evidence="12">The sequence shown here is derived from an EMBL/GenBank/DDBJ whole genome shotgun (WGS) entry which is preliminary data.</text>
</comment>
<evidence type="ECO:0000256" key="1">
    <source>
        <dbReference type="ARBA" id="ARBA00004383"/>
    </source>
</evidence>
<dbReference type="InterPro" id="IPR006260">
    <property type="entry name" value="TonB/TolA_C"/>
</dbReference>
<evidence type="ECO:0000256" key="8">
    <source>
        <dbReference type="ARBA" id="ARBA00022989"/>
    </source>
</evidence>
<dbReference type="PANTHER" id="PTHR33446">
    <property type="entry name" value="PROTEIN TONB-RELATED"/>
    <property type="match status" value="1"/>
</dbReference>
<feature type="region of interest" description="Disordered" evidence="10">
    <location>
        <begin position="152"/>
        <end position="179"/>
    </location>
</feature>
<dbReference type="GO" id="GO:0055085">
    <property type="term" value="P:transmembrane transport"/>
    <property type="evidence" value="ECO:0007669"/>
    <property type="project" value="InterPro"/>
</dbReference>
<organism evidence="12 13">
    <name type="scientific">Kinneretia aquatilis</name>
    <dbReference type="NCBI Taxonomy" id="2070761"/>
    <lineage>
        <taxon>Bacteria</taxon>
        <taxon>Pseudomonadati</taxon>
        <taxon>Pseudomonadota</taxon>
        <taxon>Betaproteobacteria</taxon>
        <taxon>Burkholderiales</taxon>
        <taxon>Sphaerotilaceae</taxon>
        <taxon>Roseateles</taxon>
    </lineage>
</organism>
<keyword evidence="4" id="KW-1003">Cell membrane</keyword>
<protein>
    <submittedName>
        <fullName evidence="12">Energy transducer TonB</fullName>
    </submittedName>
</protein>
<dbReference type="Proteomes" id="UP000235916">
    <property type="component" value="Unassembled WGS sequence"/>
</dbReference>
<keyword evidence="3" id="KW-0813">Transport</keyword>
<dbReference type="GO" id="GO:0031992">
    <property type="term" value="F:energy transducer activity"/>
    <property type="evidence" value="ECO:0007669"/>
    <property type="project" value="TreeGrafter"/>
</dbReference>
<feature type="domain" description="TonB C-terminal" evidence="11">
    <location>
        <begin position="189"/>
        <end position="280"/>
    </location>
</feature>
<dbReference type="NCBIfam" id="TIGR01352">
    <property type="entry name" value="tonB_Cterm"/>
    <property type="match status" value="1"/>
</dbReference>
<evidence type="ECO:0000256" key="4">
    <source>
        <dbReference type="ARBA" id="ARBA00022475"/>
    </source>
</evidence>
<dbReference type="OrthoDB" id="9792439at2"/>
<keyword evidence="7" id="KW-0653">Protein transport</keyword>
<dbReference type="GO" id="GO:0098797">
    <property type="term" value="C:plasma membrane protein complex"/>
    <property type="evidence" value="ECO:0007669"/>
    <property type="project" value="TreeGrafter"/>
</dbReference>
<evidence type="ECO:0000256" key="7">
    <source>
        <dbReference type="ARBA" id="ARBA00022927"/>
    </source>
</evidence>
<name>A0A2N8KZ32_9BURK</name>